<keyword evidence="3 12" id="KW-0723">Serine/threonine-protein kinase</keyword>
<evidence type="ECO:0000256" key="1">
    <source>
        <dbReference type="ARBA" id="ARBA00008867"/>
    </source>
</evidence>
<dbReference type="SUPFAM" id="SSF56112">
    <property type="entry name" value="Protein kinase-like (PK-like)"/>
    <property type="match status" value="1"/>
</dbReference>
<dbReference type="OrthoDB" id="9332038at2759"/>
<dbReference type="InterPro" id="IPR050494">
    <property type="entry name" value="Ser_Thr_dual-spec_kinase"/>
</dbReference>
<dbReference type="InterPro" id="IPR000719">
    <property type="entry name" value="Prot_kinase_dom"/>
</dbReference>
<reference evidence="14 15" key="1">
    <citation type="submission" date="2016-11" db="EMBL/GenBank/DDBJ databases">
        <title>The macronuclear genome of Stentor coeruleus: a giant cell with tiny introns.</title>
        <authorList>
            <person name="Slabodnick M."/>
            <person name="Ruby J.G."/>
            <person name="Reiff S.B."/>
            <person name="Swart E.C."/>
            <person name="Gosai S."/>
            <person name="Prabakaran S."/>
            <person name="Witkowska E."/>
            <person name="Larue G.E."/>
            <person name="Fisher S."/>
            <person name="Freeman R.M."/>
            <person name="Gunawardena J."/>
            <person name="Chu W."/>
            <person name="Stover N.A."/>
            <person name="Gregory B.D."/>
            <person name="Nowacki M."/>
            <person name="Derisi J."/>
            <person name="Roy S.W."/>
            <person name="Marshall W.F."/>
            <person name="Sood P."/>
        </authorList>
    </citation>
    <scope>NUCLEOTIDE SEQUENCE [LARGE SCALE GENOMIC DNA]</scope>
    <source>
        <strain evidence="14">WM001</strain>
    </source>
</reference>
<keyword evidence="6" id="KW-0418">Kinase</keyword>
<dbReference type="EC" id="2.7.12.1" evidence="2"/>
<keyword evidence="7 11" id="KW-0067">ATP-binding</keyword>
<evidence type="ECO:0000313" key="15">
    <source>
        <dbReference type="Proteomes" id="UP000187209"/>
    </source>
</evidence>
<dbReference type="Gene3D" id="3.30.200.20">
    <property type="entry name" value="Phosphorylase Kinase, domain 1"/>
    <property type="match status" value="1"/>
</dbReference>
<dbReference type="Gene3D" id="3.30.10.30">
    <property type="entry name" value="DYRK"/>
    <property type="match status" value="1"/>
</dbReference>
<evidence type="ECO:0000313" key="14">
    <source>
        <dbReference type="EMBL" id="OMJ90663.1"/>
    </source>
</evidence>
<dbReference type="GO" id="GO:0004674">
    <property type="term" value="F:protein serine/threonine kinase activity"/>
    <property type="evidence" value="ECO:0007669"/>
    <property type="project" value="UniProtKB-KW"/>
</dbReference>
<comment type="similarity">
    <text evidence="1">Belongs to the protein kinase superfamily. CMGC Ser/Thr protein kinase family. MNB/DYRK subfamily.</text>
</comment>
<feature type="domain" description="Protein kinase" evidence="13">
    <location>
        <begin position="180"/>
        <end position="481"/>
    </location>
</feature>
<dbReference type="InterPro" id="IPR017441">
    <property type="entry name" value="Protein_kinase_ATP_BS"/>
</dbReference>
<feature type="binding site" evidence="11">
    <location>
        <position position="209"/>
    </location>
    <ligand>
        <name>ATP</name>
        <dbReference type="ChEBI" id="CHEBI:30616"/>
    </ligand>
</feature>
<dbReference type="PANTHER" id="PTHR24058:SF22">
    <property type="entry name" value="DUAL SPECIFICITY TYROSINE-PHOSPHORYLATION-REGULATED KINASE 4"/>
    <property type="match status" value="1"/>
</dbReference>
<proteinExistence type="inferred from homology"/>
<dbReference type="Gene3D" id="1.10.510.10">
    <property type="entry name" value="Transferase(Phosphotransferase) domain 1"/>
    <property type="match status" value="1"/>
</dbReference>
<evidence type="ECO:0000256" key="10">
    <source>
        <dbReference type="ARBA" id="ARBA00051680"/>
    </source>
</evidence>
<comment type="catalytic activity">
    <reaction evidence="9">
        <text>L-threonyl-[protein] + ATP = O-phospho-L-threonyl-[protein] + ADP + H(+)</text>
        <dbReference type="Rhea" id="RHEA:46608"/>
        <dbReference type="Rhea" id="RHEA-COMP:11060"/>
        <dbReference type="Rhea" id="RHEA-COMP:11605"/>
        <dbReference type="ChEBI" id="CHEBI:15378"/>
        <dbReference type="ChEBI" id="CHEBI:30013"/>
        <dbReference type="ChEBI" id="CHEBI:30616"/>
        <dbReference type="ChEBI" id="CHEBI:61977"/>
        <dbReference type="ChEBI" id="CHEBI:456216"/>
        <dbReference type="EC" id="2.7.12.1"/>
    </reaction>
</comment>
<comment type="catalytic activity">
    <reaction evidence="10">
        <text>L-tyrosyl-[protein] + ATP = O-phospho-L-tyrosyl-[protein] + ADP + H(+)</text>
        <dbReference type="Rhea" id="RHEA:10596"/>
        <dbReference type="Rhea" id="RHEA-COMP:10136"/>
        <dbReference type="Rhea" id="RHEA-COMP:20101"/>
        <dbReference type="ChEBI" id="CHEBI:15378"/>
        <dbReference type="ChEBI" id="CHEBI:30616"/>
        <dbReference type="ChEBI" id="CHEBI:46858"/>
        <dbReference type="ChEBI" id="CHEBI:61978"/>
        <dbReference type="ChEBI" id="CHEBI:456216"/>
        <dbReference type="EC" id="2.7.12.1"/>
    </reaction>
</comment>
<comment type="caution">
    <text evidence="14">The sequence shown here is derived from an EMBL/GenBank/DDBJ whole genome shotgun (WGS) entry which is preliminary data.</text>
</comment>
<dbReference type="InterPro" id="IPR011009">
    <property type="entry name" value="Kinase-like_dom_sf"/>
</dbReference>
<dbReference type="EMBL" id="MPUH01000098">
    <property type="protein sequence ID" value="OMJ90663.1"/>
    <property type="molecule type" value="Genomic_DNA"/>
</dbReference>
<dbReference type="SMART" id="SM00220">
    <property type="entry name" value="S_TKc"/>
    <property type="match status" value="1"/>
</dbReference>
<dbReference type="PROSITE" id="PS00108">
    <property type="entry name" value="PROTEIN_KINASE_ST"/>
    <property type="match status" value="1"/>
</dbReference>
<dbReference type="PROSITE" id="PS50011">
    <property type="entry name" value="PROTEIN_KINASE_DOM"/>
    <property type="match status" value="1"/>
</dbReference>
<dbReference type="AlphaFoldDB" id="A0A1R2CNS4"/>
<evidence type="ECO:0000256" key="5">
    <source>
        <dbReference type="ARBA" id="ARBA00022741"/>
    </source>
</evidence>
<protein>
    <recommendedName>
        <fullName evidence="2">dual-specificity kinase</fullName>
        <ecNumber evidence="2">2.7.12.1</ecNumber>
    </recommendedName>
</protein>
<dbReference type="PROSITE" id="PS00107">
    <property type="entry name" value="PROTEIN_KINASE_ATP"/>
    <property type="match status" value="1"/>
</dbReference>
<dbReference type="GO" id="GO:0005856">
    <property type="term" value="C:cytoskeleton"/>
    <property type="evidence" value="ECO:0007669"/>
    <property type="project" value="TreeGrafter"/>
</dbReference>
<organism evidence="14 15">
    <name type="scientific">Stentor coeruleus</name>
    <dbReference type="NCBI Taxonomy" id="5963"/>
    <lineage>
        <taxon>Eukaryota</taxon>
        <taxon>Sar</taxon>
        <taxon>Alveolata</taxon>
        <taxon>Ciliophora</taxon>
        <taxon>Postciliodesmatophora</taxon>
        <taxon>Heterotrichea</taxon>
        <taxon>Heterotrichida</taxon>
        <taxon>Stentoridae</taxon>
        <taxon>Stentor</taxon>
    </lineage>
</organism>
<evidence type="ECO:0000256" key="11">
    <source>
        <dbReference type="PROSITE-ProRule" id="PRU10141"/>
    </source>
</evidence>
<name>A0A1R2CNS4_9CILI</name>
<dbReference type="CDD" id="cd14210">
    <property type="entry name" value="PKc_DYRK"/>
    <property type="match status" value="1"/>
</dbReference>
<gene>
    <name evidence="14" type="ORF">SteCoe_6943</name>
</gene>
<sequence>MNEIISKNNLSFEYRDKFSIKQSNYQNLKDVNYQKFQLKSLNSNIHSKRASLSIQTRKDLEPPSISNITSQNGEFLPYLKLNSSIRNGSTIKNSTQRTVSISSLEMRDITYPITATYAVKSCFSYLTQYEQSEVLDYSLIYYLGQLDKKNLNNFSDLNFGFDDDKGNYKIIIGDHLVYRYEILEILGKGSFGQVCKCFDHKNRQMCAIKIIKNKRRFHKQAAIEIKILRYINTHDYDNDANSVHLLEHFTFRKHLCLKFELLYMNLYELARVHNYSGMPLALIRNFALQIATCLTFLKKHAIIHCDLKPENILMANSQGTGLKVIDFGSACFTDERLYTYIQSRFYRAPEVILGASYSCSIDVWSFGLILAELYLGYPLFPGENEQEQLMYIAEYLGNPPNEVLSTSYRYNEFFDELGQISNIVNSKGKVRYPGSKSLNDKIKCSDKKFINLIECKKYTGCLQWDPKYRITPEDILSHTWITGKRSKNQYNAV</sequence>
<evidence type="ECO:0000256" key="7">
    <source>
        <dbReference type="ARBA" id="ARBA00022840"/>
    </source>
</evidence>
<evidence type="ECO:0000256" key="9">
    <source>
        <dbReference type="ARBA" id="ARBA00049308"/>
    </source>
</evidence>
<evidence type="ECO:0000256" key="8">
    <source>
        <dbReference type="ARBA" id="ARBA00049003"/>
    </source>
</evidence>
<dbReference type="GO" id="GO:0005524">
    <property type="term" value="F:ATP binding"/>
    <property type="evidence" value="ECO:0007669"/>
    <property type="project" value="UniProtKB-UniRule"/>
</dbReference>
<dbReference type="GO" id="GO:0005737">
    <property type="term" value="C:cytoplasm"/>
    <property type="evidence" value="ECO:0007669"/>
    <property type="project" value="TreeGrafter"/>
</dbReference>
<keyword evidence="15" id="KW-1185">Reference proteome</keyword>
<dbReference type="Pfam" id="PF00069">
    <property type="entry name" value="Pkinase"/>
    <property type="match status" value="1"/>
</dbReference>
<accession>A0A1R2CNS4</accession>
<comment type="catalytic activity">
    <reaction evidence="8">
        <text>L-seryl-[protein] + ATP = O-phospho-L-seryl-[protein] + ADP + H(+)</text>
        <dbReference type="Rhea" id="RHEA:17989"/>
        <dbReference type="Rhea" id="RHEA-COMP:9863"/>
        <dbReference type="Rhea" id="RHEA-COMP:11604"/>
        <dbReference type="ChEBI" id="CHEBI:15378"/>
        <dbReference type="ChEBI" id="CHEBI:29999"/>
        <dbReference type="ChEBI" id="CHEBI:30616"/>
        <dbReference type="ChEBI" id="CHEBI:83421"/>
        <dbReference type="ChEBI" id="CHEBI:456216"/>
        <dbReference type="EC" id="2.7.12.1"/>
    </reaction>
</comment>
<dbReference type="PANTHER" id="PTHR24058">
    <property type="entry name" value="DUAL SPECIFICITY PROTEIN KINASE"/>
    <property type="match status" value="1"/>
</dbReference>
<evidence type="ECO:0000256" key="4">
    <source>
        <dbReference type="ARBA" id="ARBA00022679"/>
    </source>
</evidence>
<keyword evidence="4" id="KW-0808">Transferase</keyword>
<evidence type="ECO:0000256" key="2">
    <source>
        <dbReference type="ARBA" id="ARBA00013203"/>
    </source>
</evidence>
<dbReference type="Proteomes" id="UP000187209">
    <property type="component" value="Unassembled WGS sequence"/>
</dbReference>
<dbReference type="InterPro" id="IPR042521">
    <property type="entry name" value="DYRK"/>
</dbReference>
<dbReference type="InterPro" id="IPR008271">
    <property type="entry name" value="Ser/Thr_kinase_AS"/>
</dbReference>
<evidence type="ECO:0000256" key="6">
    <source>
        <dbReference type="ARBA" id="ARBA00022777"/>
    </source>
</evidence>
<evidence type="ECO:0000259" key="13">
    <source>
        <dbReference type="PROSITE" id="PS50011"/>
    </source>
</evidence>
<evidence type="ECO:0000256" key="3">
    <source>
        <dbReference type="ARBA" id="ARBA00022527"/>
    </source>
</evidence>
<dbReference type="GO" id="GO:0004712">
    <property type="term" value="F:protein serine/threonine/tyrosine kinase activity"/>
    <property type="evidence" value="ECO:0007669"/>
    <property type="project" value="UniProtKB-EC"/>
</dbReference>
<keyword evidence="5 11" id="KW-0547">Nucleotide-binding</keyword>
<evidence type="ECO:0000256" key="12">
    <source>
        <dbReference type="RuleBase" id="RU000304"/>
    </source>
</evidence>